<organism evidence="10 11">
    <name type="scientific">Cardamine amara subsp. amara</name>
    <dbReference type="NCBI Taxonomy" id="228776"/>
    <lineage>
        <taxon>Eukaryota</taxon>
        <taxon>Viridiplantae</taxon>
        <taxon>Streptophyta</taxon>
        <taxon>Embryophyta</taxon>
        <taxon>Tracheophyta</taxon>
        <taxon>Spermatophyta</taxon>
        <taxon>Magnoliopsida</taxon>
        <taxon>eudicotyledons</taxon>
        <taxon>Gunneridae</taxon>
        <taxon>Pentapetalae</taxon>
        <taxon>rosids</taxon>
        <taxon>malvids</taxon>
        <taxon>Brassicales</taxon>
        <taxon>Brassicaceae</taxon>
        <taxon>Cardamineae</taxon>
        <taxon>Cardamine</taxon>
    </lineage>
</organism>
<protein>
    <submittedName>
        <fullName evidence="10">Protein ALP1-like</fullName>
    </submittedName>
</protein>
<comment type="subcellular location">
    <subcellularLocation>
        <location evidence="2">Nucleus</location>
    </subcellularLocation>
</comment>
<proteinExistence type="inferred from homology"/>
<evidence type="ECO:0000313" key="10">
    <source>
        <dbReference type="EMBL" id="KAL1222747.1"/>
    </source>
</evidence>
<evidence type="ECO:0000256" key="2">
    <source>
        <dbReference type="ARBA" id="ARBA00004123"/>
    </source>
</evidence>
<evidence type="ECO:0000256" key="4">
    <source>
        <dbReference type="ARBA" id="ARBA00022722"/>
    </source>
</evidence>
<dbReference type="AlphaFoldDB" id="A0ABD1BZX4"/>
<name>A0ABD1BZX4_CARAN</name>
<sequence length="381" mass="43733">MEKISGEEDKEEAVTTLSIPKEVSSNISISDNNKFVYQILNGPNEHCFENFRMDKPVFYKLCDLLQTKGLLRHTNRIKIEEQLAIFLFIIGHNLRTRAVQELFSYSGETISRHFNNVLNAVIAISMDFFQSNSNSQTLEDDDDDDSRFYPYFKDCVGVVDSFHIPVMVGVDEQGPFRNNNGLLTQNVLAASSFDLRFNYVLAGWEGSASNQQVLNAALTRRNKLQIPQGKYYIVDNKYQNLPGFIAPYPGVSTDSREEEAKEMFNERHKLLHRAIHRTFGALKERFPILLSAPPYPLQTQVKLVIAACALHNYVRLEKPDDLVFRMFEEETMVEAGEDVVVVALEGHEHGFRQEDVEDSLRLRDDIASHLWNHYVQNQSTF</sequence>
<dbReference type="GO" id="GO:0004518">
    <property type="term" value="F:nuclease activity"/>
    <property type="evidence" value="ECO:0007669"/>
    <property type="project" value="UniProtKB-KW"/>
</dbReference>
<dbReference type="Pfam" id="PF26138">
    <property type="entry name" value="DUF8040"/>
    <property type="match status" value="1"/>
</dbReference>
<dbReference type="GO" id="GO:0005634">
    <property type="term" value="C:nucleus"/>
    <property type="evidence" value="ECO:0007669"/>
    <property type="project" value="UniProtKB-SubCell"/>
</dbReference>
<evidence type="ECO:0000259" key="8">
    <source>
        <dbReference type="Pfam" id="PF13359"/>
    </source>
</evidence>
<accession>A0ABD1BZX4</accession>
<dbReference type="GO" id="GO:0046872">
    <property type="term" value="F:metal ion binding"/>
    <property type="evidence" value="ECO:0007669"/>
    <property type="project" value="UniProtKB-KW"/>
</dbReference>
<evidence type="ECO:0000256" key="5">
    <source>
        <dbReference type="ARBA" id="ARBA00022723"/>
    </source>
</evidence>
<keyword evidence="4" id="KW-0540">Nuclease</keyword>
<dbReference type="Pfam" id="PF13359">
    <property type="entry name" value="DDE_Tnp_4"/>
    <property type="match status" value="1"/>
</dbReference>
<dbReference type="PANTHER" id="PTHR22930">
    <property type="match status" value="1"/>
</dbReference>
<evidence type="ECO:0000256" key="1">
    <source>
        <dbReference type="ARBA" id="ARBA00001968"/>
    </source>
</evidence>
<feature type="domain" description="DDE Tnp4" evidence="8">
    <location>
        <begin position="159"/>
        <end position="312"/>
    </location>
</feature>
<evidence type="ECO:0000256" key="6">
    <source>
        <dbReference type="ARBA" id="ARBA00022801"/>
    </source>
</evidence>
<keyword evidence="5" id="KW-0479">Metal-binding</keyword>
<evidence type="ECO:0000256" key="7">
    <source>
        <dbReference type="ARBA" id="ARBA00023242"/>
    </source>
</evidence>
<dbReference type="PANTHER" id="PTHR22930:SF273">
    <property type="entry name" value="NUCLEASE HARBI1"/>
    <property type="match status" value="1"/>
</dbReference>
<evidence type="ECO:0000256" key="3">
    <source>
        <dbReference type="ARBA" id="ARBA00006958"/>
    </source>
</evidence>
<keyword evidence="11" id="KW-1185">Reference proteome</keyword>
<dbReference type="InterPro" id="IPR058353">
    <property type="entry name" value="DUF8040"/>
</dbReference>
<dbReference type="EMBL" id="JBANAX010000091">
    <property type="protein sequence ID" value="KAL1222747.1"/>
    <property type="molecule type" value="Genomic_DNA"/>
</dbReference>
<comment type="cofactor">
    <cofactor evidence="1">
        <name>a divalent metal cation</name>
        <dbReference type="ChEBI" id="CHEBI:60240"/>
    </cofactor>
</comment>
<comment type="similarity">
    <text evidence="3">Belongs to the HARBI1 family.</text>
</comment>
<dbReference type="Proteomes" id="UP001558713">
    <property type="component" value="Unassembled WGS sequence"/>
</dbReference>
<dbReference type="GO" id="GO:0016787">
    <property type="term" value="F:hydrolase activity"/>
    <property type="evidence" value="ECO:0007669"/>
    <property type="project" value="UniProtKB-KW"/>
</dbReference>
<keyword evidence="7" id="KW-0539">Nucleus</keyword>
<feature type="domain" description="DUF8040" evidence="9">
    <location>
        <begin position="28"/>
        <end position="122"/>
    </location>
</feature>
<dbReference type="InterPro" id="IPR027806">
    <property type="entry name" value="HARBI1_dom"/>
</dbReference>
<comment type="caution">
    <text evidence="10">The sequence shown here is derived from an EMBL/GenBank/DDBJ whole genome shotgun (WGS) entry which is preliminary data.</text>
</comment>
<evidence type="ECO:0000259" key="9">
    <source>
        <dbReference type="Pfam" id="PF26138"/>
    </source>
</evidence>
<reference evidence="10 11" key="1">
    <citation type="submission" date="2024-04" db="EMBL/GenBank/DDBJ databases">
        <title>Genome assembly C_amara_ONT_v2.</title>
        <authorList>
            <person name="Yant L."/>
            <person name="Moore C."/>
            <person name="Slenker M."/>
        </authorList>
    </citation>
    <scope>NUCLEOTIDE SEQUENCE [LARGE SCALE GENOMIC DNA]</scope>
    <source>
        <tissue evidence="10">Leaf</tissue>
    </source>
</reference>
<evidence type="ECO:0000313" key="11">
    <source>
        <dbReference type="Proteomes" id="UP001558713"/>
    </source>
</evidence>
<keyword evidence="6" id="KW-0378">Hydrolase</keyword>
<dbReference type="InterPro" id="IPR045249">
    <property type="entry name" value="HARBI1-like"/>
</dbReference>
<gene>
    <name evidence="10" type="ORF">V5N11_002438</name>
</gene>